<dbReference type="Proteomes" id="UP000663852">
    <property type="component" value="Unassembled WGS sequence"/>
</dbReference>
<dbReference type="EMBL" id="CAJNOR010000219">
    <property type="protein sequence ID" value="CAF0844487.1"/>
    <property type="molecule type" value="Genomic_DNA"/>
</dbReference>
<dbReference type="GO" id="GO:0005886">
    <property type="term" value="C:plasma membrane"/>
    <property type="evidence" value="ECO:0007669"/>
    <property type="project" value="TreeGrafter"/>
</dbReference>
<evidence type="ECO:0000256" key="1">
    <source>
        <dbReference type="ARBA" id="ARBA00004141"/>
    </source>
</evidence>
<dbReference type="InterPro" id="IPR017452">
    <property type="entry name" value="GPCR_Rhodpsn_7TM"/>
</dbReference>
<feature type="transmembrane region" description="Helical" evidence="8">
    <location>
        <begin position="227"/>
        <end position="251"/>
    </location>
</feature>
<comment type="subcellular location">
    <subcellularLocation>
        <location evidence="1">Membrane</location>
        <topology evidence="1">Multi-pass membrane protein</topology>
    </subcellularLocation>
</comment>
<evidence type="ECO:0000256" key="5">
    <source>
        <dbReference type="ARBA" id="ARBA00023136"/>
    </source>
</evidence>
<keyword evidence="6" id="KW-0675">Receptor</keyword>
<dbReference type="PROSITE" id="PS50262">
    <property type="entry name" value="G_PROTEIN_RECEP_F1_2"/>
    <property type="match status" value="1"/>
</dbReference>
<proteinExistence type="predicted"/>
<dbReference type="PANTHER" id="PTHR24243:SF233">
    <property type="entry name" value="THYROTROPIN-RELEASING HORMONE RECEPTOR"/>
    <property type="match status" value="1"/>
</dbReference>
<dbReference type="Gene3D" id="1.20.1070.10">
    <property type="entry name" value="Rhodopsin 7-helix transmembrane proteins"/>
    <property type="match status" value="1"/>
</dbReference>
<evidence type="ECO:0000259" key="9">
    <source>
        <dbReference type="PROSITE" id="PS50262"/>
    </source>
</evidence>
<keyword evidence="7" id="KW-0807">Transducer</keyword>
<evidence type="ECO:0000256" key="2">
    <source>
        <dbReference type="ARBA" id="ARBA00022692"/>
    </source>
</evidence>
<evidence type="ECO:0000313" key="12">
    <source>
        <dbReference type="Proteomes" id="UP000663828"/>
    </source>
</evidence>
<feature type="transmembrane region" description="Helical" evidence="8">
    <location>
        <begin position="49"/>
        <end position="71"/>
    </location>
</feature>
<organism evidence="10 13">
    <name type="scientific">Adineta ricciae</name>
    <name type="common">Rotifer</name>
    <dbReference type="NCBI Taxonomy" id="249248"/>
    <lineage>
        <taxon>Eukaryota</taxon>
        <taxon>Metazoa</taxon>
        <taxon>Spiralia</taxon>
        <taxon>Gnathifera</taxon>
        <taxon>Rotifera</taxon>
        <taxon>Eurotatoria</taxon>
        <taxon>Bdelloidea</taxon>
        <taxon>Adinetida</taxon>
        <taxon>Adinetidae</taxon>
        <taxon>Adineta</taxon>
    </lineage>
</organism>
<dbReference type="Proteomes" id="UP000663828">
    <property type="component" value="Unassembled WGS sequence"/>
</dbReference>
<protein>
    <recommendedName>
        <fullName evidence="9">G-protein coupled receptors family 1 profile domain-containing protein</fullName>
    </recommendedName>
</protein>
<feature type="transmembrane region" description="Helical" evidence="8">
    <location>
        <begin position="172"/>
        <end position="198"/>
    </location>
</feature>
<feature type="transmembrane region" description="Helical" evidence="8">
    <location>
        <begin position="16"/>
        <end position="37"/>
    </location>
</feature>
<evidence type="ECO:0000313" key="11">
    <source>
        <dbReference type="EMBL" id="CAF0844487.1"/>
    </source>
</evidence>
<accession>A0A813MFF8</accession>
<dbReference type="SUPFAM" id="SSF81321">
    <property type="entry name" value="Family A G protein-coupled receptor-like"/>
    <property type="match status" value="1"/>
</dbReference>
<dbReference type="OrthoDB" id="10005568at2759"/>
<keyword evidence="12" id="KW-1185">Reference proteome</keyword>
<feature type="transmembrane region" description="Helical" evidence="8">
    <location>
        <begin position="91"/>
        <end position="110"/>
    </location>
</feature>
<evidence type="ECO:0000256" key="4">
    <source>
        <dbReference type="ARBA" id="ARBA00023040"/>
    </source>
</evidence>
<dbReference type="EMBL" id="CAJNOJ010000001">
    <property type="protein sequence ID" value="CAF0723574.1"/>
    <property type="molecule type" value="Genomic_DNA"/>
</dbReference>
<gene>
    <name evidence="10" type="ORF">EDS130_LOCUS509</name>
    <name evidence="11" type="ORF">XAT740_LOCUS5148</name>
</gene>
<feature type="transmembrane region" description="Helical" evidence="8">
    <location>
        <begin position="274"/>
        <end position="293"/>
    </location>
</feature>
<feature type="domain" description="G-protein coupled receptors family 1 profile" evidence="9">
    <location>
        <begin position="29"/>
        <end position="290"/>
    </location>
</feature>
<keyword evidence="5 8" id="KW-0472">Membrane</keyword>
<keyword evidence="4" id="KW-0297">G-protein coupled receptor</keyword>
<keyword evidence="2 8" id="KW-0812">Transmembrane</keyword>
<reference evidence="10" key="1">
    <citation type="submission" date="2021-02" db="EMBL/GenBank/DDBJ databases">
        <authorList>
            <person name="Nowell W R."/>
        </authorList>
    </citation>
    <scope>NUCLEOTIDE SEQUENCE</scope>
</reference>
<evidence type="ECO:0000256" key="6">
    <source>
        <dbReference type="ARBA" id="ARBA00023170"/>
    </source>
</evidence>
<feature type="transmembrane region" description="Helical" evidence="8">
    <location>
        <begin position="130"/>
        <end position="152"/>
    </location>
</feature>
<evidence type="ECO:0000313" key="10">
    <source>
        <dbReference type="EMBL" id="CAF0723574.1"/>
    </source>
</evidence>
<evidence type="ECO:0000256" key="3">
    <source>
        <dbReference type="ARBA" id="ARBA00022989"/>
    </source>
</evidence>
<dbReference type="GO" id="GO:0004930">
    <property type="term" value="F:G protein-coupled receptor activity"/>
    <property type="evidence" value="ECO:0007669"/>
    <property type="project" value="UniProtKB-KW"/>
</dbReference>
<dbReference type="CDD" id="cd00637">
    <property type="entry name" value="7tm_classA_rhodopsin-like"/>
    <property type="match status" value="1"/>
</dbReference>
<evidence type="ECO:0000256" key="8">
    <source>
        <dbReference type="SAM" id="Phobius"/>
    </source>
</evidence>
<dbReference type="PANTHER" id="PTHR24243">
    <property type="entry name" value="G-PROTEIN COUPLED RECEPTOR"/>
    <property type="match status" value="1"/>
</dbReference>
<evidence type="ECO:0000256" key="7">
    <source>
        <dbReference type="ARBA" id="ARBA00023224"/>
    </source>
</evidence>
<name>A0A813MFF8_ADIRI</name>
<dbReference type="AlphaFoldDB" id="A0A813MFF8"/>
<keyword evidence="3 8" id="KW-1133">Transmembrane helix</keyword>
<comment type="caution">
    <text evidence="10">The sequence shown here is derived from an EMBL/GenBank/DDBJ whole genome shotgun (WGS) entry which is preliminary data.</text>
</comment>
<evidence type="ECO:0000313" key="13">
    <source>
        <dbReference type="Proteomes" id="UP000663852"/>
    </source>
</evidence>
<sequence length="351" mass="40538">MSTPETLDNISHQLNIYVGTCMFILGIIGCIWNILVFRHYSFRLSSCCIYLVFGSFASLVQLLFGLLPRILSDGFLFDWNITNIAWCKIRSYVASCASLIALYCFVWSGIDRFFSTCQQIKWRYLTSVPIAKQICLLTISLWMIFNIPVLIYTRPLATTGTCASSSLIWSKISVYCLNLLCYGTFPWLLTSIFGILTLKNLRRVHQQRINPFSMPKLVRTTRLDHQLIAMVLLQIFSSMISSTPFCIRIIYDNLTQTVTKTKYRRAQEKLCMQIVYLMFYLNYVSMFYVNYISSTVFRRLSKKVLTNLYKKDENISRGVTVINHQRSCPEGETRHEAKVFSTFGPNTTSSV</sequence>